<sequence length="46" mass="5633">MRFLFSFSHHSTNNITQNFKPAEPVRHFHEFCFMIHFINCPCEIYI</sequence>
<reference evidence="1 2" key="2">
    <citation type="submission" date="2007-09" db="EMBL/GenBank/DDBJ databases">
        <title>Draft genome sequence of Clostridium bolteae (ATCC BAA-613).</title>
        <authorList>
            <person name="Sudarsanam P."/>
            <person name="Ley R."/>
            <person name="Guruge J."/>
            <person name="Turnbaugh P.J."/>
            <person name="Mahowald M."/>
            <person name="Liep D."/>
            <person name="Gordon J."/>
        </authorList>
    </citation>
    <scope>NUCLEOTIDE SEQUENCE [LARGE SCALE GENOMIC DNA]</scope>
    <source>
        <strain evidence="2">ATCC BAA-613 / DSM 15670 / CCUG 46953 / JCM 12243 / WAL 16351</strain>
    </source>
</reference>
<evidence type="ECO:0000313" key="2">
    <source>
        <dbReference type="Proteomes" id="UP000005396"/>
    </source>
</evidence>
<protein>
    <submittedName>
        <fullName evidence="1">Uncharacterized protein</fullName>
    </submittedName>
</protein>
<gene>
    <name evidence="1" type="ORF">CLOBOL_03515</name>
</gene>
<dbReference type="EMBL" id="ABCC02000032">
    <property type="protein sequence ID" value="EDP16078.1"/>
    <property type="molecule type" value="Genomic_DNA"/>
</dbReference>
<name>A8RT16_ENTBW</name>
<organism evidence="1 2">
    <name type="scientific">Enterocloster bolteae (strain ATCC BAA-613 / DSM 15670 / CCUG 46953 / JCM 12243 / WAL 16351)</name>
    <name type="common">Clostridium bolteae</name>
    <dbReference type="NCBI Taxonomy" id="411902"/>
    <lineage>
        <taxon>Bacteria</taxon>
        <taxon>Bacillati</taxon>
        <taxon>Bacillota</taxon>
        <taxon>Clostridia</taxon>
        <taxon>Lachnospirales</taxon>
        <taxon>Lachnospiraceae</taxon>
        <taxon>Enterocloster</taxon>
    </lineage>
</organism>
<dbReference type="AlphaFoldDB" id="A8RT16"/>
<dbReference type="HOGENOM" id="CLU_3181987_0_0_9"/>
<dbReference type="Proteomes" id="UP000005396">
    <property type="component" value="Unassembled WGS sequence"/>
</dbReference>
<reference evidence="1 2" key="1">
    <citation type="submission" date="2007-08" db="EMBL/GenBank/DDBJ databases">
        <authorList>
            <person name="Fulton L."/>
            <person name="Clifton S."/>
            <person name="Fulton B."/>
            <person name="Xu J."/>
            <person name="Minx P."/>
            <person name="Pepin K.H."/>
            <person name="Johnson M."/>
            <person name="Thiruvilangam P."/>
            <person name="Bhonagiri V."/>
            <person name="Nash W.E."/>
            <person name="Mardis E.R."/>
            <person name="Wilson R.K."/>
        </authorList>
    </citation>
    <scope>NUCLEOTIDE SEQUENCE [LARGE SCALE GENOMIC DNA]</scope>
    <source>
        <strain evidence="2">ATCC BAA-613 / DSM 15670 / CCUG 46953 / JCM 12243 / WAL 16351</strain>
    </source>
</reference>
<accession>A8RT16</accession>
<dbReference type="PaxDb" id="411902-CLOBOL_03515"/>
<proteinExistence type="predicted"/>
<evidence type="ECO:0000313" key="1">
    <source>
        <dbReference type="EMBL" id="EDP16078.1"/>
    </source>
</evidence>
<comment type="caution">
    <text evidence="1">The sequence shown here is derived from an EMBL/GenBank/DDBJ whole genome shotgun (WGS) entry which is preliminary data.</text>
</comment>